<protein>
    <submittedName>
        <fullName evidence="5">Thioredoxin-like_fold domain-containing protein</fullName>
    </submittedName>
</protein>
<feature type="domain" description="Metaxin glutathione S-transferase" evidence="2">
    <location>
        <begin position="211"/>
        <end position="273"/>
    </location>
</feature>
<reference evidence="5" key="1">
    <citation type="submission" date="2016-11" db="UniProtKB">
        <authorList>
            <consortium name="WormBaseParasite"/>
        </authorList>
    </citation>
    <scope>IDENTIFICATION</scope>
</reference>
<dbReference type="PANTHER" id="PTHR12289">
    <property type="entry name" value="METAXIN RELATED"/>
    <property type="match status" value="1"/>
</dbReference>
<dbReference type="Proteomes" id="UP000095287">
    <property type="component" value="Unplaced"/>
</dbReference>
<feature type="domain" description="Thioredoxin-like fold" evidence="3">
    <location>
        <begin position="67"/>
        <end position="156"/>
    </location>
</feature>
<dbReference type="InterPro" id="IPR012336">
    <property type="entry name" value="Thioredoxin-like_fold"/>
</dbReference>
<accession>A0A1I8AWS5</accession>
<evidence type="ECO:0000259" key="3">
    <source>
        <dbReference type="Pfam" id="PF17172"/>
    </source>
</evidence>
<keyword evidence="4" id="KW-1185">Reference proteome</keyword>
<dbReference type="Pfam" id="PF17172">
    <property type="entry name" value="GST_N_4"/>
    <property type="match status" value="1"/>
</dbReference>
<dbReference type="InterPro" id="IPR036282">
    <property type="entry name" value="Glutathione-S-Trfase_C_sf"/>
</dbReference>
<proteinExistence type="inferred from homology"/>
<dbReference type="Pfam" id="PF17171">
    <property type="entry name" value="GST_C_6"/>
    <property type="match status" value="1"/>
</dbReference>
<dbReference type="InterPro" id="IPR040079">
    <property type="entry name" value="Glutathione_S-Trfase"/>
</dbReference>
<evidence type="ECO:0000313" key="4">
    <source>
        <dbReference type="Proteomes" id="UP000095287"/>
    </source>
</evidence>
<name>A0A1I8AWS5_9BILA</name>
<dbReference type="GO" id="GO:0005737">
    <property type="term" value="C:cytoplasm"/>
    <property type="evidence" value="ECO:0007669"/>
    <property type="project" value="TreeGrafter"/>
</dbReference>
<evidence type="ECO:0000313" key="5">
    <source>
        <dbReference type="WBParaSite" id="L893_g9875.t1"/>
    </source>
</evidence>
<dbReference type="SFLD" id="SFLDS00019">
    <property type="entry name" value="Glutathione_Transferase_(cytos"/>
    <property type="match status" value="1"/>
</dbReference>
<dbReference type="InterPro" id="IPR033468">
    <property type="entry name" value="Metaxin_GST"/>
</dbReference>
<dbReference type="InterPro" id="IPR050931">
    <property type="entry name" value="Mito_Protein_Transport_Metaxin"/>
</dbReference>
<sequence length="287" mass="32840">MLCECVPSLGQVAFVLVSFFAGKFAIGKLLERYNARTETDVHKKDWKKDVVYLYQFPRAPVTPNLSPFCLKLETWLRANKITYEVVPTYTLRSTKGLLPFVEINGKEIADSQHIIFELEKQFEVKSELNAEQAGISRTVDRLIDGNTFYALIYSKVYENAPKFLSKESSGMPIPSFLIPVIGYLFSQKIFGRLKSHGMGKFPPSVVYDQLRRDLRAVDGILGDKDFICGDKPSLADFTFFGHIGSCYFLPYNQPVTDMLNHEFPRLLALLKRIRTEFWSDWDNLCSS</sequence>
<evidence type="ECO:0000259" key="2">
    <source>
        <dbReference type="Pfam" id="PF17171"/>
    </source>
</evidence>
<dbReference type="WBParaSite" id="L893_g9875.t1">
    <property type="protein sequence ID" value="L893_g9875.t1"/>
    <property type="gene ID" value="L893_g9875"/>
</dbReference>
<dbReference type="CDD" id="cd03193">
    <property type="entry name" value="GST_C_Metaxin"/>
    <property type="match status" value="1"/>
</dbReference>
<organism evidence="4 5">
    <name type="scientific">Steinernema glaseri</name>
    <dbReference type="NCBI Taxonomy" id="37863"/>
    <lineage>
        <taxon>Eukaryota</taxon>
        <taxon>Metazoa</taxon>
        <taxon>Ecdysozoa</taxon>
        <taxon>Nematoda</taxon>
        <taxon>Chromadorea</taxon>
        <taxon>Rhabditida</taxon>
        <taxon>Tylenchina</taxon>
        <taxon>Panagrolaimomorpha</taxon>
        <taxon>Strongyloidoidea</taxon>
        <taxon>Steinernematidae</taxon>
        <taxon>Steinernema</taxon>
    </lineage>
</organism>
<dbReference type="SUPFAM" id="SSF52833">
    <property type="entry name" value="Thioredoxin-like"/>
    <property type="match status" value="1"/>
</dbReference>
<dbReference type="InterPro" id="IPR036249">
    <property type="entry name" value="Thioredoxin-like_sf"/>
</dbReference>
<dbReference type="PANTHER" id="PTHR12289:SF32">
    <property type="entry name" value="GST_C_6 DOMAIN-CONTAINING PROTEIN"/>
    <property type="match status" value="1"/>
</dbReference>
<dbReference type="Gene3D" id="1.20.1050.10">
    <property type="match status" value="1"/>
</dbReference>
<comment type="similarity">
    <text evidence="1">Belongs to the FAX family.</text>
</comment>
<dbReference type="SFLD" id="SFLDG01200">
    <property type="entry name" value="SUF1.1"/>
    <property type="match status" value="1"/>
</dbReference>
<dbReference type="AlphaFoldDB" id="A0A1I8AWS5"/>
<evidence type="ECO:0000256" key="1">
    <source>
        <dbReference type="ARBA" id="ARBA00006475"/>
    </source>
</evidence>
<dbReference type="SUPFAM" id="SSF47616">
    <property type="entry name" value="GST C-terminal domain-like"/>
    <property type="match status" value="1"/>
</dbReference>
<dbReference type="InterPro" id="IPR026928">
    <property type="entry name" value="FAX/IsoI-like"/>
</dbReference>
<dbReference type="SFLD" id="SFLDG01180">
    <property type="entry name" value="SUF1"/>
    <property type="match status" value="1"/>
</dbReference>
<dbReference type="CDD" id="cd03080">
    <property type="entry name" value="GST_N_Metaxin_like"/>
    <property type="match status" value="1"/>
</dbReference>